<keyword evidence="3 6" id="KW-0436">Ligase</keyword>
<dbReference type="EC" id="6.5.1.1" evidence="2"/>
<dbReference type="GO" id="GO:0006310">
    <property type="term" value="P:DNA recombination"/>
    <property type="evidence" value="ECO:0007669"/>
    <property type="project" value="InterPro"/>
</dbReference>
<dbReference type="Gene3D" id="3.30.1490.70">
    <property type="match status" value="1"/>
</dbReference>
<dbReference type="InterPro" id="IPR012310">
    <property type="entry name" value="DNA_ligase_ATP-dep_cent"/>
</dbReference>
<dbReference type="Gene3D" id="2.40.50.140">
    <property type="entry name" value="Nucleic acid-binding proteins"/>
    <property type="match status" value="1"/>
</dbReference>
<dbReference type="Proteomes" id="UP000595897">
    <property type="component" value="Chromosome"/>
</dbReference>
<comment type="catalytic activity">
    <reaction evidence="4">
        <text>ATP + (deoxyribonucleotide)n-3'-hydroxyl + 5'-phospho-(deoxyribonucleotide)m = (deoxyribonucleotide)n+m + AMP + diphosphate.</text>
        <dbReference type="EC" id="6.5.1.1"/>
    </reaction>
</comment>
<dbReference type="Pfam" id="PF04679">
    <property type="entry name" value="DNA_ligase_A_C"/>
    <property type="match status" value="1"/>
</dbReference>
<evidence type="ECO:0000256" key="3">
    <source>
        <dbReference type="ARBA" id="ARBA00022598"/>
    </source>
</evidence>
<dbReference type="InterPro" id="IPR050191">
    <property type="entry name" value="ATP-dep_DNA_ligase"/>
</dbReference>
<dbReference type="GO" id="GO:0003910">
    <property type="term" value="F:DNA ligase (ATP) activity"/>
    <property type="evidence" value="ECO:0007669"/>
    <property type="project" value="UniProtKB-EC"/>
</dbReference>
<dbReference type="KEGG" id="ahb:bsdtb5_21830"/>
<dbReference type="PROSITE" id="PS50160">
    <property type="entry name" value="DNA_LIGASE_A3"/>
    <property type="match status" value="1"/>
</dbReference>
<dbReference type="RefSeq" id="WP_271712047.1">
    <property type="nucleotide sequence ID" value="NZ_AP024169.1"/>
</dbReference>
<proteinExistence type="inferred from homology"/>
<evidence type="ECO:0000256" key="1">
    <source>
        <dbReference type="ARBA" id="ARBA00007572"/>
    </source>
</evidence>
<keyword evidence="7" id="KW-1185">Reference proteome</keyword>
<dbReference type="PANTHER" id="PTHR45674">
    <property type="entry name" value="DNA LIGASE 1/3 FAMILY MEMBER"/>
    <property type="match status" value="1"/>
</dbReference>
<dbReference type="PANTHER" id="PTHR45674:SF4">
    <property type="entry name" value="DNA LIGASE 1"/>
    <property type="match status" value="1"/>
</dbReference>
<evidence type="ECO:0000259" key="5">
    <source>
        <dbReference type="PROSITE" id="PS50160"/>
    </source>
</evidence>
<accession>A0A7R7ICL9</accession>
<dbReference type="InterPro" id="IPR012309">
    <property type="entry name" value="DNA_ligase_ATP-dep_C"/>
</dbReference>
<comment type="similarity">
    <text evidence="1">Belongs to the ATP-dependent DNA ligase family.</text>
</comment>
<organism evidence="6 7">
    <name type="scientific">Anaeromicropila herbilytica</name>
    <dbReference type="NCBI Taxonomy" id="2785025"/>
    <lineage>
        <taxon>Bacteria</taxon>
        <taxon>Bacillati</taxon>
        <taxon>Bacillota</taxon>
        <taxon>Clostridia</taxon>
        <taxon>Lachnospirales</taxon>
        <taxon>Lachnospiraceae</taxon>
        <taxon>Anaeromicropila</taxon>
    </lineage>
</organism>
<protein>
    <recommendedName>
        <fullName evidence="2">DNA ligase (ATP)</fullName>
        <ecNumber evidence="2">6.5.1.1</ecNumber>
    </recommendedName>
</protein>
<dbReference type="Pfam" id="PF01068">
    <property type="entry name" value="DNA_ligase_A_M"/>
    <property type="match status" value="1"/>
</dbReference>
<sequence>MDLFEQKAIKPMLISELTSPFNSEDWIYELKLDGIRCLAYLDAVHTELRNKRNMNLTPKFPELSSIHTSVKGKCILDGELIVLKNGVPDFYELQRRVMLSDTFKIQLGYTKHPASYVAYDLIYLNGEDMTGYPLLERKQLLQNIIVENDTLAISRYIETRGIELYQVAEQQKLEGVVAKRKDSKYYFDKRSKDWLKFKRLVDEDFVICGYQPNESKSYTLILGQYRADTLIYKGSVSFGVKTSFLQEYNLTRIDDSPFTLTPSGHDDVTWLKPELVCVVEYMPNTKDALRQPVFKGIRDDVLPTDCQIKNPHNPSM</sequence>
<dbReference type="AlphaFoldDB" id="A0A7R7ICL9"/>
<evidence type="ECO:0000313" key="6">
    <source>
        <dbReference type="EMBL" id="BCN30888.1"/>
    </source>
</evidence>
<dbReference type="InterPro" id="IPR012340">
    <property type="entry name" value="NA-bd_OB-fold"/>
</dbReference>
<feature type="domain" description="ATP-dependent DNA ligase family profile" evidence="5">
    <location>
        <begin position="107"/>
        <end position="199"/>
    </location>
</feature>
<dbReference type="NCBIfam" id="TIGR02779">
    <property type="entry name" value="NHEJ_ligase_lig"/>
    <property type="match status" value="1"/>
</dbReference>
<evidence type="ECO:0000256" key="4">
    <source>
        <dbReference type="ARBA" id="ARBA00034003"/>
    </source>
</evidence>
<dbReference type="GO" id="GO:0006281">
    <property type="term" value="P:DNA repair"/>
    <property type="evidence" value="ECO:0007669"/>
    <property type="project" value="InterPro"/>
</dbReference>
<name>A0A7R7ICL9_9FIRM</name>
<dbReference type="CDD" id="cd07971">
    <property type="entry name" value="OBF_DNA_ligase_LigD"/>
    <property type="match status" value="1"/>
</dbReference>
<gene>
    <name evidence="6" type="ORF">bsdtb5_21830</name>
</gene>
<dbReference type="GO" id="GO:0005524">
    <property type="term" value="F:ATP binding"/>
    <property type="evidence" value="ECO:0007669"/>
    <property type="project" value="InterPro"/>
</dbReference>
<reference evidence="6 7" key="1">
    <citation type="submission" date="2020-11" db="EMBL/GenBank/DDBJ databases">
        <title>Draft genome sequencing of a Lachnospiraceae strain isolated from anoxic soil subjected to BSD treatment.</title>
        <authorList>
            <person name="Uek A."/>
            <person name="Tonouchi A."/>
        </authorList>
    </citation>
    <scope>NUCLEOTIDE SEQUENCE [LARGE SCALE GENOMIC DNA]</scope>
    <source>
        <strain evidence="6 7">TB5</strain>
    </source>
</reference>
<dbReference type="EMBL" id="AP024169">
    <property type="protein sequence ID" value="BCN30888.1"/>
    <property type="molecule type" value="Genomic_DNA"/>
</dbReference>
<dbReference type="CDD" id="cd07906">
    <property type="entry name" value="Adenylation_DNA_ligase_LigD_LigC"/>
    <property type="match status" value="1"/>
</dbReference>
<dbReference type="InterPro" id="IPR014146">
    <property type="entry name" value="LigD_ligase_dom"/>
</dbReference>
<dbReference type="SUPFAM" id="SSF56091">
    <property type="entry name" value="DNA ligase/mRNA capping enzyme, catalytic domain"/>
    <property type="match status" value="1"/>
</dbReference>
<dbReference type="Gene3D" id="3.30.470.30">
    <property type="entry name" value="DNA ligase/mRNA capping enzyme"/>
    <property type="match status" value="1"/>
</dbReference>
<evidence type="ECO:0000313" key="7">
    <source>
        <dbReference type="Proteomes" id="UP000595897"/>
    </source>
</evidence>
<evidence type="ECO:0000256" key="2">
    <source>
        <dbReference type="ARBA" id="ARBA00012727"/>
    </source>
</evidence>
<dbReference type="SUPFAM" id="SSF50249">
    <property type="entry name" value="Nucleic acid-binding proteins"/>
    <property type="match status" value="1"/>
</dbReference>